<dbReference type="InterPro" id="IPR045146">
    <property type="entry name" value="SF3A1"/>
</dbReference>
<dbReference type="SUPFAM" id="SSF109905">
    <property type="entry name" value="Surp module (SWAP domain)"/>
    <property type="match status" value="2"/>
</dbReference>
<feature type="region of interest" description="Disordered" evidence="7">
    <location>
        <begin position="302"/>
        <end position="344"/>
    </location>
</feature>
<evidence type="ECO:0000259" key="8">
    <source>
        <dbReference type="PROSITE" id="PS50053"/>
    </source>
</evidence>
<reference evidence="11" key="1">
    <citation type="journal article" date="2018" name="Nat. Microbiol.">
        <title>Leveraging single-cell genomics to expand the fungal tree of life.</title>
        <authorList>
            <person name="Ahrendt S.R."/>
            <person name="Quandt C.A."/>
            <person name="Ciobanu D."/>
            <person name="Clum A."/>
            <person name="Salamov A."/>
            <person name="Andreopoulos B."/>
            <person name="Cheng J.F."/>
            <person name="Woyke T."/>
            <person name="Pelin A."/>
            <person name="Henrissat B."/>
            <person name="Reynolds N.K."/>
            <person name="Benny G.L."/>
            <person name="Smith M.E."/>
            <person name="James T.Y."/>
            <person name="Grigoriev I.V."/>
        </authorList>
    </citation>
    <scope>NUCLEOTIDE SEQUENCE [LARGE SCALE GENOMIC DNA]</scope>
    <source>
        <strain evidence="11">Benny S71-1</strain>
    </source>
</reference>
<dbReference type="SMART" id="SM00648">
    <property type="entry name" value="SWAP"/>
    <property type="match status" value="2"/>
</dbReference>
<feature type="region of interest" description="Disordered" evidence="7">
    <location>
        <begin position="1"/>
        <end position="21"/>
    </location>
</feature>
<evidence type="ECO:0000256" key="1">
    <source>
        <dbReference type="ARBA" id="ARBA00004123"/>
    </source>
</evidence>
<dbReference type="PROSITE" id="PS50053">
    <property type="entry name" value="UBIQUITIN_2"/>
    <property type="match status" value="1"/>
</dbReference>
<keyword evidence="5" id="KW-0508">mRNA splicing</keyword>
<feature type="region of interest" description="Disordered" evidence="7">
    <location>
        <begin position="506"/>
        <end position="530"/>
    </location>
</feature>
<dbReference type="Gene3D" id="1.10.10.790">
    <property type="entry name" value="Surp module"/>
    <property type="match status" value="2"/>
</dbReference>
<feature type="domain" description="SURP motif" evidence="9">
    <location>
        <begin position="154"/>
        <end position="196"/>
    </location>
</feature>
<dbReference type="Proteomes" id="UP000278143">
    <property type="component" value="Unassembled WGS sequence"/>
</dbReference>
<evidence type="ECO:0000256" key="2">
    <source>
        <dbReference type="ARBA" id="ARBA00022664"/>
    </source>
</evidence>
<keyword evidence="6" id="KW-0539">Nucleus</keyword>
<dbReference type="GO" id="GO:0000381">
    <property type="term" value="P:regulation of alternative mRNA splicing, via spliceosome"/>
    <property type="evidence" value="ECO:0007669"/>
    <property type="project" value="TreeGrafter"/>
</dbReference>
<dbReference type="GO" id="GO:0071004">
    <property type="term" value="C:U2-type prespliceosome"/>
    <property type="evidence" value="ECO:0007669"/>
    <property type="project" value="TreeGrafter"/>
</dbReference>
<evidence type="ECO:0000259" key="9">
    <source>
        <dbReference type="PROSITE" id="PS50128"/>
    </source>
</evidence>
<dbReference type="GO" id="GO:0003723">
    <property type="term" value="F:RNA binding"/>
    <property type="evidence" value="ECO:0007669"/>
    <property type="project" value="InterPro"/>
</dbReference>
<feature type="domain" description="Ubiquitin-like" evidence="8">
    <location>
        <begin position="551"/>
        <end position="642"/>
    </location>
</feature>
<keyword evidence="2" id="KW-0507">mRNA processing</keyword>
<evidence type="ECO:0000256" key="3">
    <source>
        <dbReference type="ARBA" id="ARBA00022728"/>
    </source>
</evidence>
<dbReference type="InterPro" id="IPR000626">
    <property type="entry name" value="Ubiquitin-like_dom"/>
</dbReference>
<evidence type="ECO:0000256" key="6">
    <source>
        <dbReference type="ARBA" id="ARBA00023242"/>
    </source>
</evidence>
<dbReference type="GO" id="GO:0071013">
    <property type="term" value="C:catalytic step 2 spliceosome"/>
    <property type="evidence" value="ECO:0007669"/>
    <property type="project" value="TreeGrafter"/>
</dbReference>
<evidence type="ECO:0000256" key="7">
    <source>
        <dbReference type="SAM" id="MobiDB-lite"/>
    </source>
</evidence>
<dbReference type="GO" id="GO:0005686">
    <property type="term" value="C:U2 snRNP"/>
    <property type="evidence" value="ECO:0007669"/>
    <property type="project" value="TreeGrafter"/>
</dbReference>
<evidence type="ECO:0000313" key="11">
    <source>
        <dbReference type="Proteomes" id="UP000278143"/>
    </source>
</evidence>
<accession>A0A4P9Z1H4</accession>
<sequence length="644" mass="71356">MSAQLDIITTAAAPVPADREPASEARSLAGLVLPPPEIRSIVDKTATFVARNGIQFEDRILDKERNNPKFCFLRPDDPYHPYYQHCIEEIRAGRELKPEGPAAGAGTAEDGTSSGGGDGGDKDAAPKARAPPPEPDAYQFSATIPTLSAQDLDIIKLTAQFVARNGRQFLNSLAQREQRNYQFDFLRPSHSLYGYFNLLVEQYAKILMPSHSLQKQIDESANDRTERVDYATYVAAEHKKAEDMAEKERIAFLSIDWHDFVVVETIEFTAADEEASLPLPLNRRDLESMTLEQRRQAAVIPTTATAAQNNEDDGMDMEDDNMVESDNEDTAAAAPVQQKRPDLSAQMKIRKDYVPKARIGAVGANRSEPTQICPRCQQAIPISEMDEHVRIELLDPRWKEQKQAAEAKNRESNLLMEGTEVNKILKNISGYRSDIFGTDEVGIGQKVMQDRERMKAAEKQKVIWDGHSASIPAVNERAAAGLSIEEQMAAIQQNKQRIEEQNRIGPHGANAYGAAAPMEAPPEEEPTSKKMRVEGKFIPAEEWLETHPASIKLTLQAVNMPEKSDGKLVGQVHVLDDVALTLTVSELRERISTHFNVPANRQKLTCPVGGPNGSVMKPQFTLAYYNLNDGDTIQVGVAVRGGRR</sequence>
<feature type="region of interest" description="Disordered" evidence="7">
    <location>
        <begin position="97"/>
        <end position="137"/>
    </location>
</feature>
<dbReference type="Pfam" id="PF01805">
    <property type="entry name" value="Surp"/>
    <property type="match status" value="2"/>
</dbReference>
<dbReference type="InterPro" id="IPR022030">
    <property type="entry name" value="SF3A1_dom"/>
</dbReference>
<keyword evidence="4" id="KW-0677">Repeat</keyword>
<dbReference type="SUPFAM" id="SSF54236">
    <property type="entry name" value="Ubiquitin-like"/>
    <property type="match status" value="1"/>
</dbReference>
<dbReference type="PANTHER" id="PTHR15316">
    <property type="entry name" value="SPLICEOSOME ASSOCIATED PROTEIN 114/SWAP SPLICING FACTOR-RELATED"/>
    <property type="match status" value="1"/>
</dbReference>
<dbReference type="InterPro" id="IPR035967">
    <property type="entry name" value="SWAP/Surp_sf"/>
</dbReference>
<dbReference type="Pfam" id="PF00240">
    <property type="entry name" value="ubiquitin"/>
    <property type="match status" value="1"/>
</dbReference>
<dbReference type="InterPro" id="IPR029071">
    <property type="entry name" value="Ubiquitin-like_domsf"/>
</dbReference>
<protein>
    <submittedName>
        <fullName evidence="10">Pre-mRNA splicing factor PRP21 like protein-domain-containing protein</fullName>
    </submittedName>
</protein>
<dbReference type="PROSITE" id="PS50128">
    <property type="entry name" value="SURP"/>
    <property type="match status" value="2"/>
</dbReference>
<gene>
    <name evidence="10" type="ORF">SYNPS1DRAFT_21994</name>
</gene>
<dbReference type="Gene3D" id="3.10.20.90">
    <property type="entry name" value="Phosphatidylinositol 3-kinase Catalytic Subunit, Chain A, domain 1"/>
    <property type="match status" value="1"/>
</dbReference>
<dbReference type="OrthoDB" id="447637at2759"/>
<dbReference type="FunFam" id="1.10.10.790:FF:000002">
    <property type="entry name" value="Splicing factor 3A subunit 1"/>
    <property type="match status" value="1"/>
</dbReference>
<dbReference type="FunFam" id="1.10.10.790:FF:000001">
    <property type="entry name" value="Splicing factor 3a, subunit 1"/>
    <property type="match status" value="1"/>
</dbReference>
<proteinExistence type="predicted"/>
<keyword evidence="11" id="KW-1185">Reference proteome</keyword>
<keyword evidence="3" id="KW-0747">Spliceosome</keyword>
<feature type="compositionally biased region" description="Acidic residues" evidence="7">
    <location>
        <begin position="310"/>
        <end position="329"/>
    </location>
</feature>
<dbReference type="Pfam" id="PF12230">
    <property type="entry name" value="PRP21_like_P"/>
    <property type="match status" value="1"/>
</dbReference>
<name>A0A4P9Z1H4_9FUNG</name>
<comment type="subcellular location">
    <subcellularLocation>
        <location evidence="1">Nucleus</location>
    </subcellularLocation>
</comment>
<dbReference type="InterPro" id="IPR000061">
    <property type="entry name" value="Surp"/>
</dbReference>
<evidence type="ECO:0000256" key="4">
    <source>
        <dbReference type="ARBA" id="ARBA00022737"/>
    </source>
</evidence>
<feature type="compositionally biased region" description="Low complexity" evidence="7">
    <location>
        <begin position="99"/>
        <end position="112"/>
    </location>
</feature>
<organism evidence="10 11">
    <name type="scientific">Syncephalis pseudoplumigaleata</name>
    <dbReference type="NCBI Taxonomy" id="1712513"/>
    <lineage>
        <taxon>Eukaryota</taxon>
        <taxon>Fungi</taxon>
        <taxon>Fungi incertae sedis</taxon>
        <taxon>Zoopagomycota</taxon>
        <taxon>Zoopagomycotina</taxon>
        <taxon>Zoopagomycetes</taxon>
        <taxon>Zoopagales</taxon>
        <taxon>Piptocephalidaceae</taxon>
        <taxon>Syncephalis</taxon>
    </lineage>
</organism>
<feature type="domain" description="SURP motif" evidence="9">
    <location>
        <begin position="41"/>
        <end position="83"/>
    </location>
</feature>
<evidence type="ECO:0000256" key="5">
    <source>
        <dbReference type="ARBA" id="ARBA00023187"/>
    </source>
</evidence>
<dbReference type="PANTHER" id="PTHR15316:SF1">
    <property type="entry name" value="SPLICING FACTOR 3A SUBUNIT 1"/>
    <property type="match status" value="1"/>
</dbReference>
<dbReference type="GO" id="GO:0045292">
    <property type="term" value="P:mRNA cis splicing, via spliceosome"/>
    <property type="evidence" value="ECO:0007669"/>
    <property type="project" value="InterPro"/>
</dbReference>
<dbReference type="EMBL" id="KZ989490">
    <property type="protein sequence ID" value="RKP26188.1"/>
    <property type="molecule type" value="Genomic_DNA"/>
</dbReference>
<dbReference type="AlphaFoldDB" id="A0A4P9Z1H4"/>
<evidence type="ECO:0000313" key="10">
    <source>
        <dbReference type="EMBL" id="RKP26188.1"/>
    </source>
</evidence>